<sequence length="67" mass="7795">MTALRVLLLPVQNAHLIEALSQLPLFHFLKLYCSTHLEYSPTSPKTTLLFEKQNTTNLFIYQSYLHC</sequence>
<name>A0A251N8D0_PRUPE</name>
<dbReference type="EMBL" id="CM007657">
    <property type="protein sequence ID" value="ONH95600.1"/>
    <property type="molecule type" value="Genomic_DNA"/>
</dbReference>
<dbReference type="Gramene" id="ONH95600">
    <property type="protein sequence ID" value="ONH95600"/>
    <property type="gene ID" value="PRUPE_7G080300"/>
</dbReference>
<evidence type="ECO:0000313" key="1">
    <source>
        <dbReference type="EMBL" id="ONH95600.1"/>
    </source>
</evidence>
<reference evidence="1 2" key="1">
    <citation type="journal article" date="2013" name="Nat. Genet.">
        <title>The high-quality draft genome of peach (Prunus persica) identifies unique patterns of genetic diversity, domestication and genome evolution.</title>
        <authorList>
            <consortium name="International Peach Genome Initiative"/>
            <person name="Verde I."/>
            <person name="Abbott A.G."/>
            <person name="Scalabrin S."/>
            <person name="Jung S."/>
            <person name="Shu S."/>
            <person name="Marroni F."/>
            <person name="Zhebentyayeva T."/>
            <person name="Dettori M.T."/>
            <person name="Grimwood J."/>
            <person name="Cattonaro F."/>
            <person name="Zuccolo A."/>
            <person name="Rossini L."/>
            <person name="Jenkins J."/>
            <person name="Vendramin E."/>
            <person name="Meisel L.A."/>
            <person name="Decroocq V."/>
            <person name="Sosinski B."/>
            <person name="Prochnik S."/>
            <person name="Mitros T."/>
            <person name="Policriti A."/>
            <person name="Cipriani G."/>
            <person name="Dondini L."/>
            <person name="Ficklin S."/>
            <person name="Goodstein D.M."/>
            <person name="Xuan P."/>
            <person name="Del Fabbro C."/>
            <person name="Aramini V."/>
            <person name="Copetti D."/>
            <person name="Gonzalez S."/>
            <person name="Horner D.S."/>
            <person name="Falchi R."/>
            <person name="Lucas S."/>
            <person name="Mica E."/>
            <person name="Maldonado J."/>
            <person name="Lazzari B."/>
            <person name="Bielenberg D."/>
            <person name="Pirona R."/>
            <person name="Miculan M."/>
            <person name="Barakat A."/>
            <person name="Testolin R."/>
            <person name="Stella A."/>
            <person name="Tartarini S."/>
            <person name="Tonutti P."/>
            <person name="Arus P."/>
            <person name="Orellana A."/>
            <person name="Wells C."/>
            <person name="Main D."/>
            <person name="Vizzotto G."/>
            <person name="Silva H."/>
            <person name="Salamini F."/>
            <person name="Schmutz J."/>
            <person name="Morgante M."/>
            <person name="Rokhsar D.S."/>
        </authorList>
    </citation>
    <scope>NUCLEOTIDE SEQUENCE [LARGE SCALE GENOMIC DNA]</scope>
    <source>
        <strain evidence="2">cv. Nemared</strain>
    </source>
</reference>
<protein>
    <submittedName>
        <fullName evidence="1">Uncharacterized protein</fullName>
    </submittedName>
</protein>
<dbReference type="AlphaFoldDB" id="A0A251N8D0"/>
<evidence type="ECO:0000313" key="2">
    <source>
        <dbReference type="Proteomes" id="UP000006882"/>
    </source>
</evidence>
<organism evidence="1 2">
    <name type="scientific">Prunus persica</name>
    <name type="common">Peach</name>
    <name type="synonym">Amygdalus persica</name>
    <dbReference type="NCBI Taxonomy" id="3760"/>
    <lineage>
        <taxon>Eukaryota</taxon>
        <taxon>Viridiplantae</taxon>
        <taxon>Streptophyta</taxon>
        <taxon>Embryophyta</taxon>
        <taxon>Tracheophyta</taxon>
        <taxon>Spermatophyta</taxon>
        <taxon>Magnoliopsida</taxon>
        <taxon>eudicotyledons</taxon>
        <taxon>Gunneridae</taxon>
        <taxon>Pentapetalae</taxon>
        <taxon>rosids</taxon>
        <taxon>fabids</taxon>
        <taxon>Rosales</taxon>
        <taxon>Rosaceae</taxon>
        <taxon>Amygdaloideae</taxon>
        <taxon>Amygdaleae</taxon>
        <taxon>Prunus</taxon>
    </lineage>
</organism>
<proteinExistence type="predicted"/>
<keyword evidence="2" id="KW-1185">Reference proteome</keyword>
<gene>
    <name evidence="1" type="ORF">PRUPE_7G080300</name>
</gene>
<accession>A0A251N8D0</accession>
<dbReference type="Proteomes" id="UP000006882">
    <property type="component" value="Chromosome G7"/>
</dbReference>